<evidence type="ECO:0000256" key="3">
    <source>
        <dbReference type="ARBA" id="ARBA00022448"/>
    </source>
</evidence>
<dbReference type="GO" id="GO:0016020">
    <property type="term" value="C:membrane"/>
    <property type="evidence" value="ECO:0007669"/>
    <property type="project" value="UniProtKB-SubCell"/>
</dbReference>
<dbReference type="Pfam" id="PF01545">
    <property type="entry name" value="Cation_efflux"/>
    <property type="match status" value="1"/>
</dbReference>
<dbReference type="InterPro" id="IPR036837">
    <property type="entry name" value="Cation_efflux_CTD_sf"/>
</dbReference>
<dbReference type="InterPro" id="IPR002524">
    <property type="entry name" value="Cation_efflux"/>
</dbReference>
<dbReference type="GO" id="GO:0008324">
    <property type="term" value="F:monoatomic cation transmembrane transporter activity"/>
    <property type="evidence" value="ECO:0007669"/>
    <property type="project" value="InterPro"/>
</dbReference>
<evidence type="ECO:0000259" key="8">
    <source>
        <dbReference type="Pfam" id="PF01545"/>
    </source>
</evidence>
<dbReference type="PANTHER" id="PTHR43840">
    <property type="entry name" value="MITOCHONDRIAL METAL TRANSPORTER 1-RELATED"/>
    <property type="match status" value="1"/>
</dbReference>
<reference evidence="10 11" key="1">
    <citation type="journal article" date="2021" name="Sci. Rep.">
        <title>The distribution of antibiotic resistance genes in chicken gut microbiota commensals.</title>
        <authorList>
            <person name="Juricova H."/>
            <person name="Matiasovicova J."/>
            <person name="Kubasova T."/>
            <person name="Cejkova D."/>
            <person name="Rychlik I."/>
        </authorList>
    </citation>
    <scope>NUCLEOTIDE SEQUENCE [LARGE SCALE GENOMIC DNA]</scope>
    <source>
        <strain evidence="10 11">An421</strain>
    </source>
</reference>
<sequence length="304" mass="33495">MKEKKEKSEEAVREAGIYRVTLVGSVVNLLLLVFKFVAGILGHSAAMLADAVHSLSDFVTDIIVIVFVRISSKPEDEGHDYGHGKYETLATAIIGLILLFVGFGILWNGATSIWDFWQGGELKEPGMLALWAALASILFKELLYQYTVLKGRRLNSQAVVANAWHHRSDALSSIGTAVGIGGAILLGEQWLVLDPLAAVVVSLFIMKVAIQLLVPCVEELLEKSLPAEVEEKIKQEILSFPGVTSPHHLRTRRIGSSYAIEVHIRMDGQITLEEAHHTATAIENRLKSEFGNRTYINIHVEPVK</sequence>
<dbReference type="InterPro" id="IPR058533">
    <property type="entry name" value="Cation_efflux_TM"/>
</dbReference>
<dbReference type="InterPro" id="IPR027470">
    <property type="entry name" value="Cation_efflux_CTD"/>
</dbReference>
<evidence type="ECO:0000256" key="7">
    <source>
        <dbReference type="SAM" id="Phobius"/>
    </source>
</evidence>
<organism evidence="10 11">
    <name type="scientific">Caecibacteroides pullorum</name>
    <dbReference type="NCBI Taxonomy" id="2725562"/>
    <lineage>
        <taxon>Bacteria</taxon>
        <taxon>Pseudomonadati</taxon>
        <taxon>Bacteroidota</taxon>
        <taxon>Bacteroidia</taxon>
        <taxon>Bacteroidales</taxon>
        <taxon>Bacteroidaceae</taxon>
        <taxon>Caecibacteroides</taxon>
    </lineage>
</organism>
<feature type="transmembrane region" description="Helical" evidence="7">
    <location>
        <begin position="170"/>
        <end position="190"/>
    </location>
</feature>
<dbReference type="RefSeq" id="WP_204972638.1">
    <property type="nucleotide sequence ID" value="NZ_JAAZTS010000021.1"/>
</dbReference>
<feature type="transmembrane region" description="Helical" evidence="7">
    <location>
        <begin position="89"/>
        <end position="108"/>
    </location>
</feature>
<keyword evidence="3" id="KW-0813">Transport</keyword>
<dbReference type="InterPro" id="IPR050291">
    <property type="entry name" value="CDF_Transporter"/>
</dbReference>
<dbReference type="PANTHER" id="PTHR43840:SF15">
    <property type="entry name" value="MITOCHONDRIAL METAL TRANSPORTER 1-RELATED"/>
    <property type="match status" value="1"/>
</dbReference>
<gene>
    <name evidence="10" type="ORF">H6D15_11840</name>
</gene>
<comment type="subcellular location">
    <subcellularLocation>
        <location evidence="1">Membrane</location>
        <topology evidence="1">Multi-pass membrane protein</topology>
    </subcellularLocation>
</comment>
<comment type="similarity">
    <text evidence="2">Belongs to the cation diffusion facilitator (CDF) transporter (TC 2.A.4) family.</text>
</comment>
<feature type="transmembrane region" description="Helical" evidence="7">
    <location>
        <begin position="20"/>
        <end position="41"/>
    </location>
</feature>
<feature type="transmembrane region" description="Helical" evidence="7">
    <location>
        <begin position="128"/>
        <end position="149"/>
    </location>
</feature>
<keyword evidence="4 7" id="KW-0812">Transmembrane</keyword>
<dbReference type="Pfam" id="PF16916">
    <property type="entry name" value="ZT_dimer"/>
    <property type="match status" value="1"/>
</dbReference>
<dbReference type="InterPro" id="IPR027469">
    <property type="entry name" value="Cation_efflux_TMD_sf"/>
</dbReference>
<feature type="domain" description="Cation efflux protein cytoplasmic" evidence="9">
    <location>
        <begin position="225"/>
        <end position="302"/>
    </location>
</feature>
<dbReference type="AlphaFoldDB" id="A0AA40ZUN2"/>
<dbReference type="Gene3D" id="3.30.70.1350">
    <property type="entry name" value="Cation efflux protein, cytoplasmic domain"/>
    <property type="match status" value="1"/>
</dbReference>
<dbReference type="EMBL" id="JACJMO010000021">
    <property type="protein sequence ID" value="MBM6858281.1"/>
    <property type="molecule type" value="Genomic_DNA"/>
</dbReference>
<accession>A0AA40ZUN2</accession>
<feature type="transmembrane region" description="Helical" evidence="7">
    <location>
        <begin position="47"/>
        <end position="68"/>
    </location>
</feature>
<dbReference type="NCBIfam" id="TIGR01297">
    <property type="entry name" value="CDF"/>
    <property type="match status" value="1"/>
</dbReference>
<feature type="domain" description="Cation efflux protein transmembrane" evidence="8">
    <location>
        <begin position="22"/>
        <end position="221"/>
    </location>
</feature>
<evidence type="ECO:0000259" key="9">
    <source>
        <dbReference type="Pfam" id="PF16916"/>
    </source>
</evidence>
<dbReference type="SUPFAM" id="SSF161111">
    <property type="entry name" value="Cation efflux protein transmembrane domain-like"/>
    <property type="match status" value="1"/>
</dbReference>
<keyword evidence="6 7" id="KW-0472">Membrane</keyword>
<protein>
    <submittedName>
        <fullName evidence="10">Cation transporter</fullName>
    </submittedName>
</protein>
<evidence type="ECO:0000256" key="1">
    <source>
        <dbReference type="ARBA" id="ARBA00004141"/>
    </source>
</evidence>
<name>A0AA40ZUN2_9BACT</name>
<dbReference type="Proteomes" id="UP000698924">
    <property type="component" value="Unassembled WGS sequence"/>
</dbReference>
<evidence type="ECO:0000256" key="2">
    <source>
        <dbReference type="ARBA" id="ARBA00008114"/>
    </source>
</evidence>
<evidence type="ECO:0000256" key="4">
    <source>
        <dbReference type="ARBA" id="ARBA00022692"/>
    </source>
</evidence>
<evidence type="ECO:0000313" key="10">
    <source>
        <dbReference type="EMBL" id="MBM6858281.1"/>
    </source>
</evidence>
<evidence type="ECO:0000256" key="6">
    <source>
        <dbReference type="ARBA" id="ARBA00023136"/>
    </source>
</evidence>
<evidence type="ECO:0000313" key="11">
    <source>
        <dbReference type="Proteomes" id="UP000698924"/>
    </source>
</evidence>
<dbReference type="FunFam" id="1.20.1510.10:FF:000006">
    <property type="entry name" value="Divalent cation efflux transporter"/>
    <property type="match status" value="1"/>
</dbReference>
<proteinExistence type="inferred from homology"/>
<dbReference type="Gene3D" id="1.20.1510.10">
    <property type="entry name" value="Cation efflux protein transmembrane domain"/>
    <property type="match status" value="1"/>
</dbReference>
<keyword evidence="11" id="KW-1185">Reference proteome</keyword>
<keyword evidence="5 7" id="KW-1133">Transmembrane helix</keyword>
<comment type="caution">
    <text evidence="10">The sequence shown here is derived from an EMBL/GenBank/DDBJ whole genome shotgun (WGS) entry which is preliminary data.</text>
</comment>
<dbReference type="SUPFAM" id="SSF160240">
    <property type="entry name" value="Cation efflux protein cytoplasmic domain-like"/>
    <property type="match status" value="1"/>
</dbReference>
<evidence type="ECO:0000256" key="5">
    <source>
        <dbReference type="ARBA" id="ARBA00022989"/>
    </source>
</evidence>